<proteinExistence type="inferred from homology"/>
<dbReference type="Pfam" id="PF04607">
    <property type="entry name" value="RelA_SpoT"/>
    <property type="match status" value="1"/>
</dbReference>
<dbReference type="InterPro" id="IPR045600">
    <property type="entry name" value="RelA/SpoT_AH_RIS"/>
</dbReference>
<dbReference type="InterPro" id="IPR006674">
    <property type="entry name" value="HD_domain"/>
</dbReference>
<evidence type="ECO:0000259" key="8">
    <source>
        <dbReference type="PROSITE" id="PS51880"/>
    </source>
</evidence>
<evidence type="ECO:0000259" key="6">
    <source>
        <dbReference type="PROSITE" id="PS51671"/>
    </source>
</evidence>
<dbReference type="EMBL" id="CAADFN010000003">
    <property type="protein sequence ID" value="VFK13528.1"/>
    <property type="molecule type" value="Genomic_DNA"/>
</dbReference>
<evidence type="ECO:0000259" key="7">
    <source>
        <dbReference type="PROSITE" id="PS51831"/>
    </source>
</evidence>
<dbReference type="FunFam" id="3.10.20.30:FF:000002">
    <property type="entry name" value="GTP pyrophosphokinase (RelA/SpoT)"/>
    <property type="match status" value="1"/>
</dbReference>
<dbReference type="Pfam" id="PF13291">
    <property type="entry name" value="ACT_4"/>
    <property type="match status" value="1"/>
</dbReference>
<dbReference type="AlphaFoldDB" id="A0A450W957"/>
<evidence type="ECO:0000256" key="4">
    <source>
        <dbReference type="ARBA" id="ARBA00047968"/>
    </source>
</evidence>
<evidence type="ECO:0000256" key="2">
    <source>
        <dbReference type="ARBA" id="ARBA00024329"/>
    </source>
</evidence>
<dbReference type="Gene3D" id="1.10.3210.10">
    <property type="entry name" value="Hypothetical protein af1432"/>
    <property type="match status" value="1"/>
</dbReference>
<dbReference type="GO" id="GO:0015949">
    <property type="term" value="P:nucleobase-containing small molecule interconversion"/>
    <property type="evidence" value="ECO:0007669"/>
    <property type="project" value="UniProtKB-ARBA"/>
</dbReference>
<dbReference type="InterPro" id="IPR045865">
    <property type="entry name" value="ACT-like_dom_sf"/>
</dbReference>
<dbReference type="CDD" id="cd01668">
    <property type="entry name" value="TGS_RSH"/>
    <property type="match status" value="1"/>
</dbReference>
<accession>A0A450W957</accession>
<dbReference type="GO" id="GO:0042594">
    <property type="term" value="P:response to starvation"/>
    <property type="evidence" value="ECO:0007669"/>
    <property type="project" value="TreeGrafter"/>
</dbReference>
<dbReference type="InterPro" id="IPR004095">
    <property type="entry name" value="TGS"/>
</dbReference>
<evidence type="ECO:0000256" key="3">
    <source>
        <dbReference type="ARBA" id="ARBA00024387"/>
    </source>
</evidence>
<evidence type="ECO:0000256" key="5">
    <source>
        <dbReference type="RuleBase" id="RU003847"/>
    </source>
</evidence>
<comment type="function">
    <text evidence="5">In eubacteria ppGpp (guanosine 3'-diphosphate 5'-diphosphate) is a mediator of the stringent response that coordinates a variety of cellular activities in response to changes in nutritional abundance.</text>
</comment>
<dbReference type="InterPro" id="IPR043519">
    <property type="entry name" value="NT_sf"/>
</dbReference>
<dbReference type="InterPro" id="IPR002912">
    <property type="entry name" value="ACT_dom"/>
</dbReference>
<dbReference type="InterPro" id="IPR007685">
    <property type="entry name" value="RelA_SpoT"/>
</dbReference>
<dbReference type="Pfam" id="PF19296">
    <property type="entry name" value="RelA_AH_RIS"/>
    <property type="match status" value="1"/>
</dbReference>
<feature type="domain" description="HD" evidence="7">
    <location>
        <begin position="97"/>
        <end position="196"/>
    </location>
</feature>
<dbReference type="FunFam" id="3.30.460.10:FF:000001">
    <property type="entry name" value="GTP pyrophosphokinase RelA"/>
    <property type="match status" value="1"/>
</dbReference>
<gene>
    <name evidence="9" type="ORF">BECKLFY1418C_GA0070996_100371</name>
</gene>
<comment type="similarity">
    <text evidence="5">Belongs to the relA/spoT family.</text>
</comment>
<dbReference type="NCBIfam" id="TIGR00691">
    <property type="entry name" value="spoT_relA"/>
    <property type="match status" value="1"/>
</dbReference>
<dbReference type="SUPFAM" id="SSF109604">
    <property type="entry name" value="HD-domain/PDEase-like"/>
    <property type="match status" value="1"/>
</dbReference>
<dbReference type="SUPFAM" id="SSF81301">
    <property type="entry name" value="Nucleotidyltransferase"/>
    <property type="match status" value="1"/>
</dbReference>
<evidence type="ECO:0000256" key="1">
    <source>
        <dbReference type="ARBA" id="ARBA00022801"/>
    </source>
</evidence>
<dbReference type="Gene3D" id="3.10.20.30">
    <property type="match status" value="1"/>
</dbReference>
<sequence>MFGSFSPIFPFNKEVPFSKEFLRGLRVPYRSGVPYLRPDSSIESSFRQASERRYYISELCELTGQYLDPAFVREIYRAYLFGAEAHDGQTRSTGEPYIFHPLHVAKILAEMHLDYQTIVAAILHDVVEDTPLACGHVEKAFGSEVAELVDGVSKLTHVSFDSLAEAQAENFRKMLLAMTRDIRVILIKLADRLHNMRTLEGLSPEKRFRIARETLEIYAPIASRLGLNNIAVELEERGFKALYPMRYRVLAEKVKTTRGNRRRLINKIERKILNRLQEERISCRVLGREKHLYSLYRKMRRKNRSFSEVLDIYAFRIIVEGVDTCYRVLGVIHGLYKPVPGRFKDYIAIPKANAYQSLHTVLFEPHGVPIEIQIRTEEMNAVAETGIATHCRYKNDATVTNAAHQRAREWLRGLSEMQKKAGNPLELLESVKVDLFPDEVYVFTPAGEIMELPRGATAVDLAYAVHTGVGNTCVAVKIDQLYASLRTPLENGQTVEVLTAPWAHPNPAWLHFVVTAKAQSNIRNYLKKLGQDEIIVLGRRLLMQPLARRSVRLDDIPIERIDALLAEFGFDGIDALLLEIGLGKRAAASVAHRFLSEVDKEETSTLEHSEDFQFHYPLHIKGTEGMVVALSKCCYPIPGDSIVGVSTGRGVVIHNKGCRNVSVEHFRNLHKLVDVEWEPDIKSEFPVGIRVHALNRKGALAAFATAIADMGANIENILLFDQDGAQSSIGFIIDVSDRYHLAKIMKRLRTIDFVSRITRT</sequence>
<dbReference type="Gene3D" id="3.30.460.10">
    <property type="entry name" value="Beta Polymerase, domain 2"/>
    <property type="match status" value="1"/>
</dbReference>
<dbReference type="GO" id="GO:0016301">
    <property type="term" value="F:kinase activity"/>
    <property type="evidence" value="ECO:0007669"/>
    <property type="project" value="UniProtKB-KW"/>
</dbReference>
<dbReference type="SMART" id="SM00471">
    <property type="entry name" value="HDc"/>
    <property type="match status" value="1"/>
</dbReference>
<dbReference type="Pfam" id="PF02824">
    <property type="entry name" value="TGS"/>
    <property type="match status" value="1"/>
</dbReference>
<dbReference type="PROSITE" id="PS51880">
    <property type="entry name" value="TGS"/>
    <property type="match status" value="1"/>
</dbReference>
<dbReference type="SMART" id="SM00954">
    <property type="entry name" value="RelA_SpoT"/>
    <property type="match status" value="1"/>
</dbReference>
<dbReference type="GO" id="GO:0005886">
    <property type="term" value="C:plasma membrane"/>
    <property type="evidence" value="ECO:0007669"/>
    <property type="project" value="TreeGrafter"/>
</dbReference>
<keyword evidence="9" id="KW-0418">Kinase</keyword>
<dbReference type="SUPFAM" id="SSF81271">
    <property type="entry name" value="TGS-like"/>
    <property type="match status" value="1"/>
</dbReference>
<keyword evidence="9" id="KW-0808">Transferase</keyword>
<name>A0A450W957_9GAMM</name>
<dbReference type="GO" id="GO:0008728">
    <property type="term" value="F:GTP diphosphokinase activity"/>
    <property type="evidence" value="ECO:0007669"/>
    <property type="project" value="TreeGrafter"/>
</dbReference>
<dbReference type="GO" id="GO:0015970">
    <property type="term" value="P:guanosine tetraphosphate biosynthetic process"/>
    <property type="evidence" value="ECO:0007669"/>
    <property type="project" value="UniProtKB-UniPathway"/>
</dbReference>
<dbReference type="PANTHER" id="PTHR21262">
    <property type="entry name" value="GUANOSINE-3',5'-BIS DIPHOSPHATE 3'-PYROPHOSPHOHYDROLASE"/>
    <property type="match status" value="1"/>
</dbReference>
<feature type="domain" description="TGS" evidence="8">
    <location>
        <begin position="438"/>
        <end position="499"/>
    </location>
</feature>
<dbReference type="GO" id="GO:0008893">
    <property type="term" value="F:guanosine-3',5'-bis(diphosphate) 3'-diphosphatase activity"/>
    <property type="evidence" value="ECO:0007669"/>
    <property type="project" value="UniProtKB-EC"/>
</dbReference>
<dbReference type="InterPro" id="IPR012676">
    <property type="entry name" value="TGS-like"/>
</dbReference>
<dbReference type="InterPro" id="IPR033655">
    <property type="entry name" value="TGS_RelA/SpoT"/>
</dbReference>
<dbReference type="InterPro" id="IPR004811">
    <property type="entry name" value="RelA/Spo_fam"/>
</dbReference>
<dbReference type="UniPathway" id="UPA00908">
    <property type="reaction ID" value="UER00886"/>
</dbReference>
<dbReference type="InterPro" id="IPR003607">
    <property type="entry name" value="HD/PDEase_dom"/>
</dbReference>
<dbReference type="Pfam" id="PF13328">
    <property type="entry name" value="HD_4"/>
    <property type="match status" value="1"/>
</dbReference>
<dbReference type="Gene3D" id="3.30.70.260">
    <property type="match status" value="1"/>
</dbReference>
<dbReference type="InterPro" id="IPR012675">
    <property type="entry name" value="Beta-grasp_dom_sf"/>
</dbReference>
<dbReference type="FunFam" id="1.10.3210.10:FF:000001">
    <property type="entry name" value="GTP pyrophosphokinase RelA"/>
    <property type="match status" value="1"/>
</dbReference>
<protein>
    <recommendedName>
        <fullName evidence="3">guanosine-3',5'-bis(diphosphate) 3'-diphosphatase</fullName>
        <ecNumber evidence="3">3.1.7.2</ecNumber>
    </recommendedName>
</protein>
<dbReference type="PROSITE" id="PS51671">
    <property type="entry name" value="ACT"/>
    <property type="match status" value="1"/>
</dbReference>
<dbReference type="CDD" id="cd05399">
    <property type="entry name" value="NT_Rel-Spo_like"/>
    <property type="match status" value="1"/>
</dbReference>
<comment type="catalytic activity">
    <reaction evidence="4">
        <text>guanosine 3',5'-bis(diphosphate) + H2O = GDP + diphosphate + H(+)</text>
        <dbReference type="Rhea" id="RHEA:14253"/>
        <dbReference type="ChEBI" id="CHEBI:15377"/>
        <dbReference type="ChEBI" id="CHEBI:15378"/>
        <dbReference type="ChEBI" id="CHEBI:33019"/>
        <dbReference type="ChEBI" id="CHEBI:58189"/>
        <dbReference type="ChEBI" id="CHEBI:77828"/>
        <dbReference type="EC" id="3.1.7.2"/>
    </reaction>
</comment>
<organism evidence="9">
    <name type="scientific">Candidatus Kentrum sp. LFY</name>
    <dbReference type="NCBI Taxonomy" id="2126342"/>
    <lineage>
        <taxon>Bacteria</taxon>
        <taxon>Pseudomonadati</taxon>
        <taxon>Pseudomonadota</taxon>
        <taxon>Gammaproteobacteria</taxon>
        <taxon>Candidatus Kentrum</taxon>
    </lineage>
</organism>
<dbReference type="PROSITE" id="PS51831">
    <property type="entry name" value="HD"/>
    <property type="match status" value="1"/>
</dbReference>
<comment type="pathway">
    <text evidence="2">Purine metabolism; ppGpp biosynthesis; ppGpp from GDP: step 1/1.</text>
</comment>
<dbReference type="CDD" id="cd00077">
    <property type="entry name" value="HDc"/>
    <property type="match status" value="1"/>
</dbReference>
<evidence type="ECO:0000313" key="9">
    <source>
        <dbReference type="EMBL" id="VFK13528.1"/>
    </source>
</evidence>
<dbReference type="EC" id="3.1.7.2" evidence="3"/>
<reference evidence="9" key="1">
    <citation type="submission" date="2019-02" db="EMBL/GenBank/DDBJ databases">
        <authorList>
            <person name="Gruber-Vodicka R. H."/>
            <person name="Seah K. B. B."/>
        </authorList>
    </citation>
    <scope>NUCLEOTIDE SEQUENCE</scope>
    <source>
        <strain evidence="9">BECK_BY7</strain>
    </source>
</reference>
<dbReference type="SUPFAM" id="SSF55021">
    <property type="entry name" value="ACT-like"/>
    <property type="match status" value="1"/>
</dbReference>
<feature type="domain" description="ACT" evidence="6">
    <location>
        <begin position="688"/>
        <end position="760"/>
    </location>
</feature>
<dbReference type="PANTHER" id="PTHR21262:SF36">
    <property type="entry name" value="BIFUNCTIONAL (P)PPGPP SYNTHASE_HYDROLASE SPOT"/>
    <property type="match status" value="1"/>
</dbReference>
<keyword evidence="1" id="KW-0378">Hydrolase</keyword>